<evidence type="ECO:0000313" key="9">
    <source>
        <dbReference type="Proteomes" id="UP000215289"/>
    </source>
</evidence>
<accession>A0A3R7JIS2</accession>
<dbReference type="PANTHER" id="PTHR23502">
    <property type="entry name" value="MAJOR FACILITATOR SUPERFAMILY"/>
    <property type="match status" value="1"/>
</dbReference>
<organism evidence="8 9">
    <name type="scientific">Aspergillus turcosus</name>
    <dbReference type="NCBI Taxonomy" id="1245748"/>
    <lineage>
        <taxon>Eukaryota</taxon>
        <taxon>Fungi</taxon>
        <taxon>Dikarya</taxon>
        <taxon>Ascomycota</taxon>
        <taxon>Pezizomycotina</taxon>
        <taxon>Eurotiomycetes</taxon>
        <taxon>Eurotiomycetidae</taxon>
        <taxon>Eurotiales</taxon>
        <taxon>Aspergillaceae</taxon>
        <taxon>Aspergillus</taxon>
        <taxon>Aspergillus subgen. Fumigati</taxon>
    </lineage>
</organism>
<dbReference type="STRING" id="1245748.A0A3R7JIS2"/>
<comment type="subcellular location">
    <subcellularLocation>
        <location evidence="1">Membrane</location>
        <topology evidence="1">Multi-pass membrane protein</topology>
    </subcellularLocation>
</comment>
<feature type="transmembrane region" description="Helical" evidence="6">
    <location>
        <begin position="326"/>
        <end position="345"/>
    </location>
</feature>
<dbReference type="InterPro" id="IPR020846">
    <property type="entry name" value="MFS_dom"/>
</dbReference>
<evidence type="ECO:0000256" key="6">
    <source>
        <dbReference type="SAM" id="Phobius"/>
    </source>
</evidence>
<feature type="compositionally biased region" description="Basic and acidic residues" evidence="5">
    <location>
        <begin position="373"/>
        <end position="382"/>
    </location>
</feature>
<dbReference type="Pfam" id="PF11338">
    <property type="entry name" value="DUF3140"/>
    <property type="match status" value="1"/>
</dbReference>
<evidence type="ECO:0000256" key="4">
    <source>
        <dbReference type="ARBA" id="ARBA00023136"/>
    </source>
</evidence>
<dbReference type="Pfam" id="PF07690">
    <property type="entry name" value="MFS_1"/>
    <property type="match status" value="1"/>
</dbReference>
<feature type="transmembrane region" description="Helical" evidence="6">
    <location>
        <begin position="577"/>
        <end position="597"/>
    </location>
</feature>
<gene>
    <name evidence="8" type="ORF">CFD26_101285</name>
</gene>
<feature type="transmembrane region" description="Helical" evidence="6">
    <location>
        <begin position="237"/>
        <end position="254"/>
    </location>
</feature>
<sequence length="649" mass="72948">MVKDKNTVIDEFNNLVNMTPTELRAWLKEEQSQSAGWKSSSASGETIGHESGRKIVDILEHNPSKDPSAYSDEDLEHMRRVVSYCKRHLAQEERAKRDTGMKLPKMEMNYDESTLHQIEQQLDTKIYPGTEIMADVGSLHFVKSSDRVLVPQPSQSPHDPLNWSRFWKMSAMCMTTAMSFSQGFGPLALAPMFPQLMKSFDADLASVVKFTGVCILVLGFSNFFWVPVQAAFGRRPVLIFSTLICLISNIWRAVATSYGSYMGACILNGFGAGPAETAQPEIIADIMFLHDRGAYNTLYFTFYFGSLMVGPIVSGPMTEHIGWRSFFWLNVGVLGVVLVGLIFLFPETKWHRVHPDEIQHGQEPAMTPSSASEPEKPVEVTQKEQVASESGADKDPWLGKGYPSKQQFMLWQWSDDSLKTLWNCFWIPWKLFTFPIVELAAFTVSWSASCFLTLNLTQSQAFAAPPYNFNSQTIGFFNFAILIGAGIGLATNGALSDWISMRATKKNRGIREPEMRLPAMIPYVIIMIIGNFIVAFGYEQKWDWKIIVIIGYTCAGIQVAALPAITSTYAVDSYKPVAGLVFVAITVNKNLWGYGFAEFITPWVIKSGFVRPIMLNMSLCTVWCLCAIPFYFYGKRFRKWTAKSSVHSM</sequence>
<keyword evidence="2 6" id="KW-0812">Transmembrane</keyword>
<comment type="caution">
    <text evidence="8">The sequence shown here is derived from an EMBL/GenBank/DDBJ whole genome shotgun (WGS) entry which is preliminary data.</text>
</comment>
<feature type="transmembrane region" description="Helical" evidence="6">
    <location>
        <begin position="544"/>
        <end position="565"/>
    </location>
</feature>
<name>A0A3R7JIS2_9EURO</name>
<dbReference type="InterPro" id="IPR021487">
    <property type="entry name" value="DUF3140"/>
</dbReference>
<dbReference type="Proteomes" id="UP000215289">
    <property type="component" value="Unassembled WGS sequence"/>
</dbReference>
<feature type="transmembrane region" description="Helical" evidence="6">
    <location>
        <begin position="431"/>
        <end position="454"/>
    </location>
</feature>
<feature type="region of interest" description="Disordered" evidence="5">
    <location>
        <begin position="360"/>
        <end position="399"/>
    </location>
</feature>
<keyword evidence="4 6" id="KW-0472">Membrane</keyword>
<keyword evidence="3 6" id="KW-1133">Transmembrane helix</keyword>
<evidence type="ECO:0000256" key="3">
    <source>
        <dbReference type="ARBA" id="ARBA00022989"/>
    </source>
</evidence>
<evidence type="ECO:0000256" key="2">
    <source>
        <dbReference type="ARBA" id="ARBA00022692"/>
    </source>
</evidence>
<dbReference type="InterPro" id="IPR011701">
    <property type="entry name" value="MFS"/>
</dbReference>
<dbReference type="InterPro" id="IPR036259">
    <property type="entry name" value="MFS_trans_sf"/>
</dbReference>
<dbReference type="SUPFAM" id="SSF103473">
    <property type="entry name" value="MFS general substrate transporter"/>
    <property type="match status" value="1"/>
</dbReference>
<feature type="domain" description="Major facilitator superfamily (MFS) profile" evidence="7">
    <location>
        <begin position="171"/>
        <end position="649"/>
    </location>
</feature>
<feature type="transmembrane region" description="Helical" evidence="6">
    <location>
        <begin position="517"/>
        <end position="538"/>
    </location>
</feature>
<evidence type="ECO:0000259" key="7">
    <source>
        <dbReference type="PROSITE" id="PS50850"/>
    </source>
</evidence>
<proteinExistence type="predicted"/>
<evidence type="ECO:0000313" key="8">
    <source>
        <dbReference type="EMBL" id="RLL99197.1"/>
    </source>
</evidence>
<reference evidence="8 9" key="1">
    <citation type="submission" date="2018-08" db="EMBL/GenBank/DDBJ databases">
        <title>Draft genome sequences of two Aspergillus turcosus clinical strains isolated from bronchoalveolar lavage fluid: one azole-susceptible and the other azole-resistant.</title>
        <authorList>
            <person name="Parent-Michaud M."/>
            <person name="Dufresne P.J."/>
            <person name="Fournier E."/>
            <person name="Martineau C."/>
            <person name="Moreira S."/>
            <person name="Perkins V."/>
            <person name="De Repentigny L."/>
            <person name="Dufresne S.F."/>
        </authorList>
    </citation>
    <scope>NUCLEOTIDE SEQUENCE [LARGE SCALE GENOMIC DNA]</scope>
    <source>
        <strain evidence="8">HMR AF 1038</strain>
    </source>
</reference>
<evidence type="ECO:0000256" key="5">
    <source>
        <dbReference type="SAM" id="MobiDB-lite"/>
    </source>
</evidence>
<protein>
    <recommendedName>
        <fullName evidence="7">Major facilitator superfamily (MFS) profile domain-containing protein</fullName>
    </recommendedName>
</protein>
<dbReference type="PROSITE" id="PS50850">
    <property type="entry name" value="MFS"/>
    <property type="match status" value="1"/>
</dbReference>
<dbReference type="GO" id="GO:0022857">
    <property type="term" value="F:transmembrane transporter activity"/>
    <property type="evidence" value="ECO:0007669"/>
    <property type="project" value="InterPro"/>
</dbReference>
<feature type="transmembrane region" description="Helical" evidence="6">
    <location>
        <begin position="609"/>
        <end position="633"/>
    </location>
</feature>
<evidence type="ECO:0000256" key="1">
    <source>
        <dbReference type="ARBA" id="ARBA00004141"/>
    </source>
</evidence>
<feature type="transmembrane region" description="Helical" evidence="6">
    <location>
        <begin position="297"/>
        <end position="314"/>
    </location>
</feature>
<feature type="transmembrane region" description="Helical" evidence="6">
    <location>
        <begin position="204"/>
        <end position="225"/>
    </location>
</feature>
<dbReference type="OrthoDB" id="5215911at2759"/>
<keyword evidence="9" id="KW-1185">Reference proteome</keyword>
<dbReference type="EMBL" id="NIDN02000036">
    <property type="protein sequence ID" value="RLL99197.1"/>
    <property type="molecule type" value="Genomic_DNA"/>
</dbReference>
<dbReference type="Gene3D" id="1.20.1250.20">
    <property type="entry name" value="MFS general substrate transporter like domains"/>
    <property type="match status" value="1"/>
</dbReference>
<dbReference type="PANTHER" id="PTHR23502:SF149">
    <property type="entry name" value="TRANSPORTER, PUTATIVE-RELATED"/>
    <property type="match status" value="1"/>
</dbReference>
<dbReference type="AlphaFoldDB" id="A0A3R7JIS2"/>
<dbReference type="GO" id="GO:0005886">
    <property type="term" value="C:plasma membrane"/>
    <property type="evidence" value="ECO:0007669"/>
    <property type="project" value="TreeGrafter"/>
</dbReference>
<feature type="transmembrane region" description="Helical" evidence="6">
    <location>
        <begin position="474"/>
        <end position="496"/>
    </location>
</feature>